<keyword evidence="3" id="KW-0238">DNA-binding</keyword>
<sequence length="294" mass="32097">MVDSPDRLLRNFVKLAELKSLSKAADALDLTQSGVSRQLAALEDHLGKPLFFRTGRGVELTAAGNKLLQIARTAYGSIDEVIEAIRDREGVSEGQVRLAVIHTLSYYFMGDIVASFVSKHQNVNLSLMGRSSPEVVALVESGRADLRLVYDSAVDTDIFSATELFEDEMCLICATEDTLSDGLDLTTTCVRLVAFPAHYALAKMLQTSGVKAELVGEAETIDAMLRMVASRVGSCILPKQIPDRLLAEYGLRKLTIARPIMRRRVVAIVRRDRKPSPLVSALIEVATAQPHSNG</sequence>
<evidence type="ECO:0000256" key="3">
    <source>
        <dbReference type="ARBA" id="ARBA00023125"/>
    </source>
</evidence>
<accession>A0ABU8PL04</accession>
<dbReference type="PANTHER" id="PTHR30419">
    <property type="entry name" value="HTH-TYPE TRANSCRIPTIONAL REGULATOR YBHD"/>
    <property type="match status" value="1"/>
</dbReference>
<protein>
    <submittedName>
        <fullName evidence="6">LysR family transcriptional regulator</fullName>
    </submittedName>
</protein>
<dbReference type="InterPro" id="IPR005119">
    <property type="entry name" value="LysR_subst-bd"/>
</dbReference>
<evidence type="ECO:0000313" key="6">
    <source>
        <dbReference type="EMBL" id="MEJ5022920.1"/>
    </source>
</evidence>
<dbReference type="CDD" id="cd05466">
    <property type="entry name" value="PBP2_LTTR_substrate"/>
    <property type="match status" value="1"/>
</dbReference>
<dbReference type="InterPro" id="IPR036390">
    <property type="entry name" value="WH_DNA-bd_sf"/>
</dbReference>
<evidence type="ECO:0000256" key="1">
    <source>
        <dbReference type="ARBA" id="ARBA00009437"/>
    </source>
</evidence>
<feature type="domain" description="HTH lysR-type" evidence="5">
    <location>
        <begin position="7"/>
        <end position="61"/>
    </location>
</feature>
<comment type="caution">
    <text evidence="6">The sequence shown here is derived from an EMBL/GenBank/DDBJ whole genome shotgun (WGS) entry which is preliminary data.</text>
</comment>
<keyword evidence="2" id="KW-0805">Transcription regulation</keyword>
<evidence type="ECO:0000313" key="7">
    <source>
        <dbReference type="Proteomes" id="UP001375812"/>
    </source>
</evidence>
<gene>
    <name evidence="6" type="ORF">WH297_24765</name>
</gene>
<name>A0ABU8PL04_9HYPH</name>
<comment type="similarity">
    <text evidence="1">Belongs to the LysR transcriptional regulatory family.</text>
</comment>
<dbReference type="Pfam" id="PF03466">
    <property type="entry name" value="LysR_substrate"/>
    <property type="match status" value="1"/>
</dbReference>
<reference evidence="6 7" key="1">
    <citation type="submission" date="2023-12" db="EMBL/GenBank/DDBJ databases">
        <title>Gut-associated functions are favored during microbiome assembly across C. elegans life.</title>
        <authorList>
            <person name="Zimmermann J."/>
        </authorList>
    </citation>
    <scope>NUCLEOTIDE SEQUENCE [LARGE SCALE GENOMIC DNA]</scope>
    <source>
        <strain evidence="6 7">MYb71</strain>
    </source>
</reference>
<dbReference type="Proteomes" id="UP001375812">
    <property type="component" value="Unassembled WGS sequence"/>
</dbReference>
<dbReference type="Pfam" id="PF00126">
    <property type="entry name" value="HTH_1"/>
    <property type="match status" value="1"/>
</dbReference>
<dbReference type="RefSeq" id="WP_286154307.1">
    <property type="nucleotide sequence ID" value="NZ_JBBGZH010000003.1"/>
</dbReference>
<evidence type="ECO:0000256" key="4">
    <source>
        <dbReference type="ARBA" id="ARBA00023163"/>
    </source>
</evidence>
<keyword evidence="4" id="KW-0804">Transcription</keyword>
<evidence type="ECO:0000256" key="2">
    <source>
        <dbReference type="ARBA" id="ARBA00023015"/>
    </source>
</evidence>
<dbReference type="PROSITE" id="PS50931">
    <property type="entry name" value="HTH_LYSR"/>
    <property type="match status" value="1"/>
</dbReference>
<dbReference type="Gene3D" id="1.10.10.10">
    <property type="entry name" value="Winged helix-like DNA-binding domain superfamily/Winged helix DNA-binding domain"/>
    <property type="match status" value="1"/>
</dbReference>
<dbReference type="InterPro" id="IPR036388">
    <property type="entry name" value="WH-like_DNA-bd_sf"/>
</dbReference>
<dbReference type="InterPro" id="IPR050950">
    <property type="entry name" value="HTH-type_LysR_regulators"/>
</dbReference>
<keyword evidence="7" id="KW-1185">Reference proteome</keyword>
<dbReference type="SUPFAM" id="SSF46785">
    <property type="entry name" value="Winged helix' DNA-binding domain"/>
    <property type="match status" value="1"/>
</dbReference>
<dbReference type="SUPFAM" id="SSF53850">
    <property type="entry name" value="Periplasmic binding protein-like II"/>
    <property type="match status" value="1"/>
</dbReference>
<dbReference type="Gene3D" id="3.40.190.290">
    <property type="match status" value="1"/>
</dbReference>
<organism evidence="6 7">
    <name type="scientific">Ochrobactrum vermis</name>
    <dbReference type="NCBI Taxonomy" id="1827297"/>
    <lineage>
        <taxon>Bacteria</taxon>
        <taxon>Pseudomonadati</taxon>
        <taxon>Pseudomonadota</taxon>
        <taxon>Alphaproteobacteria</taxon>
        <taxon>Hyphomicrobiales</taxon>
        <taxon>Brucellaceae</taxon>
        <taxon>Brucella/Ochrobactrum group</taxon>
        <taxon>Ochrobactrum</taxon>
    </lineage>
</organism>
<dbReference type="PRINTS" id="PR00039">
    <property type="entry name" value="HTHLYSR"/>
</dbReference>
<dbReference type="EMBL" id="JBBGZH010000003">
    <property type="protein sequence ID" value="MEJ5022920.1"/>
    <property type="molecule type" value="Genomic_DNA"/>
</dbReference>
<evidence type="ECO:0000259" key="5">
    <source>
        <dbReference type="PROSITE" id="PS50931"/>
    </source>
</evidence>
<proteinExistence type="inferred from homology"/>
<dbReference type="InterPro" id="IPR000847">
    <property type="entry name" value="LysR_HTH_N"/>
</dbReference>